<proteinExistence type="inferred from homology"/>
<evidence type="ECO:0000313" key="4">
    <source>
        <dbReference type="EMBL" id="QXO18516.1"/>
    </source>
</evidence>
<dbReference type="Pfam" id="PF00497">
    <property type="entry name" value="SBP_bac_3"/>
    <property type="match status" value="1"/>
</dbReference>
<dbReference type="InterPro" id="IPR001638">
    <property type="entry name" value="Solute-binding_3/MltF_N"/>
</dbReference>
<evidence type="ECO:0000313" key="5">
    <source>
        <dbReference type="Proteomes" id="UP000694232"/>
    </source>
</evidence>
<dbReference type="RefSeq" id="WP_218562979.1">
    <property type="nucleotide sequence ID" value="NZ_CP076643.1"/>
</dbReference>
<dbReference type="Proteomes" id="UP000694232">
    <property type="component" value="Chromosome 1"/>
</dbReference>
<evidence type="ECO:0000256" key="1">
    <source>
        <dbReference type="ARBA" id="ARBA00010333"/>
    </source>
</evidence>
<feature type="domain" description="Solute-binding protein family 3/N-terminal" evidence="3">
    <location>
        <begin position="8"/>
        <end position="217"/>
    </location>
</feature>
<dbReference type="KEGG" id="vos:KNV97_09700"/>
<name>A0A975UCG8_9VIBR</name>
<reference evidence="4" key="1">
    <citation type="submission" date="2021-06" db="EMBL/GenBank/DDBJ databases">
        <title>Vibrio nov. sp., novel gut bacterium isolated from Yellow Sea oyster.</title>
        <authorList>
            <person name="Muhammad N."/>
            <person name="Nguyen T.H."/>
            <person name="Lee Y.-J."/>
            <person name="Ko J."/>
            <person name="Kim S.-G."/>
        </authorList>
    </citation>
    <scope>NUCLEOTIDE SEQUENCE</scope>
    <source>
        <strain evidence="4">OG9-811</strain>
    </source>
</reference>
<comment type="similarity">
    <text evidence="1">Belongs to the bacterial solute-binding protein 3 family.</text>
</comment>
<keyword evidence="2" id="KW-0732">Signal</keyword>
<protein>
    <submittedName>
        <fullName evidence="4">Transporter substrate-binding domain-containing protein</fullName>
    </submittedName>
</protein>
<organism evidence="4 5">
    <name type="scientific">Vibrio ostreae</name>
    <dbReference type="NCBI Taxonomy" id="2841925"/>
    <lineage>
        <taxon>Bacteria</taxon>
        <taxon>Pseudomonadati</taxon>
        <taxon>Pseudomonadota</taxon>
        <taxon>Gammaproteobacteria</taxon>
        <taxon>Vibrionales</taxon>
        <taxon>Vibrionaceae</taxon>
        <taxon>Vibrio</taxon>
    </lineage>
</organism>
<dbReference type="PANTHER" id="PTHR35936:SF25">
    <property type="entry name" value="ABC TRANSPORTER SUBSTRATE-BINDING PROTEIN"/>
    <property type="match status" value="1"/>
</dbReference>
<keyword evidence="5" id="KW-1185">Reference proteome</keyword>
<evidence type="ECO:0000256" key="2">
    <source>
        <dbReference type="ARBA" id="ARBA00022729"/>
    </source>
</evidence>
<dbReference type="PANTHER" id="PTHR35936">
    <property type="entry name" value="MEMBRANE-BOUND LYTIC MUREIN TRANSGLYCOSYLASE F"/>
    <property type="match status" value="1"/>
</dbReference>
<dbReference type="AlphaFoldDB" id="A0A975UCG8"/>
<accession>A0A975UCG8</accession>
<sequence length="223" mass="25352">MPFRLNGPPYVIDNPQMPGLAVELVSRAFATQGYTLQLTIKPWNRALKEAQYGRDQIVLAAWYSEQRTQNLAFSKPYLFSDIHLFARRGYPAHYTSLNDFKGQRIGLVQNYAYDSSLMTHPELTLLPAETLLINLRKLQNGRIDLLAGERRVALWTMHANHIEPGSLIPLEPELSRTPVHIMVGKNNPKAGLYLDVFEKGMEAIRDNGEYAAIMTKYESYSTP</sequence>
<evidence type="ECO:0000259" key="3">
    <source>
        <dbReference type="Pfam" id="PF00497"/>
    </source>
</evidence>
<gene>
    <name evidence="4" type="ORF">KNV97_09700</name>
</gene>
<dbReference type="EMBL" id="CP076643">
    <property type="protein sequence ID" value="QXO18516.1"/>
    <property type="molecule type" value="Genomic_DNA"/>
</dbReference>